<dbReference type="EMBL" id="KY684104">
    <property type="protein sequence ID" value="ARF10685.1"/>
    <property type="molecule type" value="Genomic_DNA"/>
</dbReference>
<gene>
    <name evidence="1" type="ORF">Hokovirus_2_212</name>
</gene>
<protein>
    <submittedName>
        <fullName evidence="1">Uncharacterized protein</fullName>
    </submittedName>
</protein>
<accession>A0A1V0SG40</accession>
<name>A0A1V0SG40_9VIRU</name>
<organism evidence="1">
    <name type="scientific">Hokovirus HKV1</name>
    <dbReference type="NCBI Taxonomy" id="1977638"/>
    <lineage>
        <taxon>Viruses</taxon>
        <taxon>Varidnaviria</taxon>
        <taxon>Bamfordvirae</taxon>
        <taxon>Nucleocytoviricota</taxon>
        <taxon>Megaviricetes</taxon>
        <taxon>Imitervirales</taxon>
        <taxon>Mimiviridae</taxon>
        <taxon>Klosneuvirinae</taxon>
        <taxon>Hokovirus</taxon>
    </lineage>
</organism>
<evidence type="ECO:0000313" key="1">
    <source>
        <dbReference type="EMBL" id="ARF10685.1"/>
    </source>
</evidence>
<reference evidence="1" key="1">
    <citation type="journal article" date="2017" name="Science">
        <title>Giant viruses with an expanded complement of translation system components.</title>
        <authorList>
            <person name="Schulz F."/>
            <person name="Yutin N."/>
            <person name="Ivanova N.N."/>
            <person name="Ortega D.R."/>
            <person name="Lee T.K."/>
            <person name="Vierheilig J."/>
            <person name="Daims H."/>
            <person name="Horn M."/>
            <person name="Wagner M."/>
            <person name="Jensen G.J."/>
            <person name="Kyrpides N.C."/>
            <person name="Koonin E.V."/>
            <person name="Woyke T."/>
        </authorList>
    </citation>
    <scope>NUCLEOTIDE SEQUENCE</scope>
    <source>
        <strain evidence="1">HKV1</strain>
    </source>
</reference>
<sequence>MAKQQTKQVEWITDVCVKFNDGLISNIRCGNNSGQNYSEDGFKRSIELFKKHQQFLNSDDPYNTTSYSKQYITGITIIEGHEYLNA</sequence>
<proteinExistence type="predicted"/>